<dbReference type="PROSITE" id="PS00028">
    <property type="entry name" value="ZINC_FINGER_C2H2_1"/>
    <property type="match status" value="1"/>
</dbReference>
<feature type="region of interest" description="Disordered" evidence="1">
    <location>
        <begin position="1"/>
        <end position="69"/>
    </location>
</feature>
<keyword evidence="4" id="KW-1185">Reference proteome</keyword>
<gene>
    <name evidence="3" type="ORF">PFISCL1PPCAC_23075</name>
</gene>
<organism evidence="3 4">
    <name type="scientific">Pristionchus fissidentatus</name>
    <dbReference type="NCBI Taxonomy" id="1538716"/>
    <lineage>
        <taxon>Eukaryota</taxon>
        <taxon>Metazoa</taxon>
        <taxon>Ecdysozoa</taxon>
        <taxon>Nematoda</taxon>
        <taxon>Chromadorea</taxon>
        <taxon>Rhabditida</taxon>
        <taxon>Rhabditina</taxon>
        <taxon>Diplogasteromorpha</taxon>
        <taxon>Diplogasteroidea</taxon>
        <taxon>Neodiplogasteridae</taxon>
        <taxon>Pristionchus</taxon>
    </lineage>
</organism>
<name>A0AAV5WMC5_9BILA</name>
<feature type="domain" description="C2H2-type" evidence="2">
    <location>
        <begin position="74"/>
        <end position="95"/>
    </location>
</feature>
<dbReference type="EMBL" id="BTSY01000006">
    <property type="protein sequence ID" value="GMT31778.1"/>
    <property type="molecule type" value="Genomic_DNA"/>
</dbReference>
<dbReference type="AlphaFoldDB" id="A0AAV5WMC5"/>
<sequence length="157" mass="17274">AAAAAAPQSVERSAGRPKRAAAAASESKLGEECDDAPVAKRERTKRDWAAADEYETPAAKRTRNHKESEKPLLCPQCDKACKSSHSFITHLHHAHQTTPKKLGLVFLCKCGHETVSDFHGRFGRCRLSKSTVIINARDSKNYRTEDMGTEASEDNKV</sequence>
<accession>A0AAV5WMC5</accession>
<dbReference type="Proteomes" id="UP001432322">
    <property type="component" value="Unassembled WGS sequence"/>
</dbReference>
<feature type="compositionally biased region" description="Basic and acidic residues" evidence="1">
    <location>
        <begin position="37"/>
        <end position="49"/>
    </location>
</feature>
<evidence type="ECO:0000313" key="3">
    <source>
        <dbReference type="EMBL" id="GMT31778.1"/>
    </source>
</evidence>
<protein>
    <recommendedName>
        <fullName evidence="2">C2H2-type domain-containing protein</fullName>
    </recommendedName>
</protein>
<evidence type="ECO:0000259" key="2">
    <source>
        <dbReference type="PROSITE" id="PS00028"/>
    </source>
</evidence>
<feature type="non-terminal residue" evidence="3">
    <location>
        <position position="1"/>
    </location>
</feature>
<proteinExistence type="predicted"/>
<evidence type="ECO:0000256" key="1">
    <source>
        <dbReference type="SAM" id="MobiDB-lite"/>
    </source>
</evidence>
<feature type="non-terminal residue" evidence="3">
    <location>
        <position position="157"/>
    </location>
</feature>
<reference evidence="3" key="1">
    <citation type="submission" date="2023-10" db="EMBL/GenBank/DDBJ databases">
        <title>Genome assembly of Pristionchus species.</title>
        <authorList>
            <person name="Yoshida K."/>
            <person name="Sommer R.J."/>
        </authorList>
    </citation>
    <scope>NUCLEOTIDE SEQUENCE</scope>
    <source>
        <strain evidence="3">RS5133</strain>
    </source>
</reference>
<comment type="caution">
    <text evidence="3">The sequence shown here is derived from an EMBL/GenBank/DDBJ whole genome shotgun (WGS) entry which is preliminary data.</text>
</comment>
<evidence type="ECO:0000313" key="4">
    <source>
        <dbReference type="Proteomes" id="UP001432322"/>
    </source>
</evidence>
<dbReference type="InterPro" id="IPR013087">
    <property type="entry name" value="Znf_C2H2_type"/>
</dbReference>